<accession>A0A1Z4JM77</accession>
<evidence type="ECO:0000313" key="3">
    <source>
        <dbReference type="Proteomes" id="UP000217895"/>
    </source>
</evidence>
<dbReference type="InterPro" id="IPR027417">
    <property type="entry name" value="P-loop_NTPase"/>
</dbReference>
<evidence type="ECO:0000259" key="1">
    <source>
        <dbReference type="SMART" id="SM00382"/>
    </source>
</evidence>
<sequence length="652" mass="73255">MCAFANLSTMTSLTSWAELNQQYLQTAIAHVRQQLKQDPTLFEPVAFSPEAPPALVTLCRMFRLSEYERDLLVLCAGMEFDGEWATLCATVQNDAQKPYPTLSLALATLADPHWSALAPDSPLRYWHLIEIGAGNALTQSPIRIDERILHYLIGLPQQDERLAGCITPVASDAIALVESHQRIVKQSYQSWIQFAQKQSLKQLPVIQLCGQDRISLQAIALAIAARSQLNLFEIAIDTLPTDIAQFHLLMRLCEREYLLSQAAFWIDCTLESDLNSTQASLLSRLIDQLAAPVIVATSDRRRQRQRRYLSFDVDLPSPAEQRSLWHQHLPNLTNQLAPLVSQFNLSPDAIETACLQVQSLPITSSDELASNLWQTCREQARPRLDELAQRISSSMGWEDLVLPDKEQQTLHELIAHVKQRSRVYETWGFGSKSARGLGITALFSGASGTGKTTAAEVIAHELQLDLYRIDLSTIVSKYIGETEKNLRRIFDAAEAGGVVLLFDEADSLFGKRSEVKDSRDRYANLEVSYLLQRMESYRGLAILTTNLKASIDPAFLRRIRFVVPFSFPDQQQRTEIWRRVFPKDTPTENLDFDKLARLGVAGGNIRNIAVNAAFIAADADEAVQMKHILAAARNEYVKLERPLTDAETRGWV</sequence>
<organism evidence="2 3">
    <name type="scientific">Leptolyngbya boryana NIES-2135</name>
    <dbReference type="NCBI Taxonomy" id="1973484"/>
    <lineage>
        <taxon>Bacteria</taxon>
        <taxon>Bacillati</taxon>
        <taxon>Cyanobacteriota</taxon>
        <taxon>Cyanophyceae</taxon>
        <taxon>Leptolyngbyales</taxon>
        <taxon>Leptolyngbyaceae</taxon>
        <taxon>Leptolyngbya group</taxon>
        <taxon>Leptolyngbya</taxon>
    </lineage>
</organism>
<name>A0A1Z4JM77_LEPBY</name>
<dbReference type="InterPro" id="IPR003593">
    <property type="entry name" value="AAA+_ATPase"/>
</dbReference>
<dbReference type="SUPFAM" id="SSF52540">
    <property type="entry name" value="P-loop containing nucleoside triphosphate hydrolases"/>
    <property type="match status" value="1"/>
</dbReference>
<dbReference type="PANTHER" id="PTHR46411">
    <property type="entry name" value="FAMILY ATPASE, PUTATIVE-RELATED"/>
    <property type="match status" value="1"/>
</dbReference>
<dbReference type="CDD" id="cd19481">
    <property type="entry name" value="RecA-like_protease"/>
    <property type="match status" value="1"/>
</dbReference>
<dbReference type="Pfam" id="PF00004">
    <property type="entry name" value="AAA"/>
    <property type="match status" value="1"/>
</dbReference>
<dbReference type="Pfam" id="PF22977">
    <property type="entry name" value="WHD"/>
    <property type="match status" value="1"/>
</dbReference>
<dbReference type="AlphaFoldDB" id="A0A1Z4JM77"/>
<gene>
    <name evidence="2" type="ORF">NIES2135_47260</name>
</gene>
<dbReference type="EMBL" id="AP018203">
    <property type="protein sequence ID" value="BAY57855.1"/>
    <property type="molecule type" value="Genomic_DNA"/>
</dbReference>
<dbReference type="Gene3D" id="3.40.50.300">
    <property type="entry name" value="P-loop containing nucleotide triphosphate hydrolases"/>
    <property type="match status" value="1"/>
</dbReference>
<keyword evidence="3" id="KW-1185">Reference proteome</keyword>
<evidence type="ECO:0000313" key="2">
    <source>
        <dbReference type="EMBL" id="BAY57855.1"/>
    </source>
</evidence>
<dbReference type="InterPro" id="IPR003959">
    <property type="entry name" value="ATPase_AAA_core"/>
</dbReference>
<reference evidence="2 3" key="1">
    <citation type="submission" date="2017-06" db="EMBL/GenBank/DDBJ databases">
        <title>Genome sequencing of cyanobaciteial culture collection at National Institute for Environmental Studies (NIES).</title>
        <authorList>
            <person name="Hirose Y."/>
            <person name="Shimura Y."/>
            <person name="Fujisawa T."/>
            <person name="Nakamura Y."/>
            <person name="Kawachi M."/>
        </authorList>
    </citation>
    <scope>NUCLEOTIDE SEQUENCE [LARGE SCALE GENOMIC DNA]</scope>
    <source>
        <strain evidence="2 3">NIES-2135</strain>
    </source>
</reference>
<dbReference type="GO" id="GO:0005524">
    <property type="term" value="F:ATP binding"/>
    <property type="evidence" value="ECO:0007669"/>
    <property type="project" value="InterPro"/>
</dbReference>
<dbReference type="Proteomes" id="UP000217895">
    <property type="component" value="Chromosome"/>
</dbReference>
<dbReference type="GO" id="GO:0016887">
    <property type="term" value="F:ATP hydrolysis activity"/>
    <property type="evidence" value="ECO:0007669"/>
    <property type="project" value="InterPro"/>
</dbReference>
<proteinExistence type="predicted"/>
<dbReference type="SMART" id="SM00382">
    <property type="entry name" value="AAA"/>
    <property type="match status" value="1"/>
</dbReference>
<dbReference type="InterPro" id="IPR054472">
    <property type="entry name" value="WHD"/>
</dbReference>
<feature type="domain" description="AAA+ ATPase" evidence="1">
    <location>
        <begin position="437"/>
        <end position="569"/>
    </location>
</feature>
<protein>
    <submittedName>
        <fullName evidence="2">AAA ATPase</fullName>
    </submittedName>
</protein>
<dbReference type="PANTHER" id="PTHR46411:SF3">
    <property type="entry name" value="AAA+ ATPASE DOMAIN-CONTAINING PROTEIN"/>
    <property type="match status" value="1"/>
</dbReference>